<name>A0ABN9M7R5_9NEOB</name>
<gene>
    <name evidence="2" type="ORF">RIMI_LOCUS17149266</name>
</gene>
<accession>A0ABN9M7R5</accession>
<protein>
    <submittedName>
        <fullName evidence="2">Uncharacterized protein</fullName>
    </submittedName>
</protein>
<dbReference type="Proteomes" id="UP001176940">
    <property type="component" value="Unassembled WGS sequence"/>
</dbReference>
<evidence type="ECO:0000313" key="2">
    <source>
        <dbReference type="EMBL" id="CAJ0960129.1"/>
    </source>
</evidence>
<sequence length="276" mass="31277">MMSLVLSTLSFRKRELKKVDMSDRHSGILDRREATSEPESVHPAVQAREDLGATFIPRSRSTEPGIQLQEDLRPHHLLSIHWGPNSKGGHSCFLIEETDALVKAVRTTMGLVDSRPKKTVQDLMFSGLEQKKQRAFPTLYLEQGHPLQVNLDSTQTIASDVQYAFVTWRVNISLWLIKTYYPICTGYTLNHVHALHRWFTNKNAGNQIKHNHKLFNSQNDRGQRDTFSTLLGGLGTGMGVINQADICSLRTKLIDIDIATNSKKGFEVQRKINDIM</sequence>
<evidence type="ECO:0000256" key="1">
    <source>
        <dbReference type="SAM" id="MobiDB-lite"/>
    </source>
</evidence>
<evidence type="ECO:0000313" key="3">
    <source>
        <dbReference type="Proteomes" id="UP001176940"/>
    </source>
</evidence>
<comment type="caution">
    <text evidence="2">The sequence shown here is derived from an EMBL/GenBank/DDBJ whole genome shotgun (WGS) entry which is preliminary data.</text>
</comment>
<dbReference type="EMBL" id="CAUEEQ010049359">
    <property type="protein sequence ID" value="CAJ0960129.1"/>
    <property type="molecule type" value="Genomic_DNA"/>
</dbReference>
<proteinExistence type="predicted"/>
<reference evidence="2" key="1">
    <citation type="submission" date="2023-07" db="EMBL/GenBank/DDBJ databases">
        <authorList>
            <person name="Stuckert A."/>
        </authorList>
    </citation>
    <scope>NUCLEOTIDE SEQUENCE</scope>
</reference>
<keyword evidence="3" id="KW-1185">Reference proteome</keyword>
<feature type="region of interest" description="Disordered" evidence="1">
    <location>
        <begin position="23"/>
        <end position="42"/>
    </location>
</feature>
<organism evidence="2 3">
    <name type="scientific">Ranitomeya imitator</name>
    <name type="common">mimic poison frog</name>
    <dbReference type="NCBI Taxonomy" id="111125"/>
    <lineage>
        <taxon>Eukaryota</taxon>
        <taxon>Metazoa</taxon>
        <taxon>Chordata</taxon>
        <taxon>Craniata</taxon>
        <taxon>Vertebrata</taxon>
        <taxon>Euteleostomi</taxon>
        <taxon>Amphibia</taxon>
        <taxon>Batrachia</taxon>
        <taxon>Anura</taxon>
        <taxon>Neobatrachia</taxon>
        <taxon>Hyloidea</taxon>
        <taxon>Dendrobatidae</taxon>
        <taxon>Dendrobatinae</taxon>
        <taxon>Ranitomeya</taxon>
    </lineage>
</organism>
<feature type="compositionally biased region" description="Basic and acidic residues" evidence="1">
    <location>
        <begin position="23"/>
        <end position="35"/>
    </location>
</feature>